<dbReference type="AlphaFoldDB" id="A0A6A9QLA5"/>
<sequence length="93" mass="11260">MRWFKKREIIIYSLLFSKFKYREFTFLDAISVLLPYFSKKVSKGSFRYLIKAGLIVNSKGNLYRLVDLNEYLLTDLGYTYLKKRSTRRRKTLQ</sequence>
<keyword evidence="2" id="KW-1185">Reference proteome</keyword>
<dbReference type="EMBL" id="WGGD01000005">
    <property type="protein sequence ID" value="MUN28005.1"/>
    <property type="molecule type" value="Genomic_DNA"/>
</dbReference>
<accession>A0A6A9QLA5</accession>
<name>A0A6A9QLA5_SULME</name>
<reference evidence="1 2" key="1">
    <citation type="submission" date="2019-10" db="EMBL/GenBank/DDBJ databases">
        <title>Sequencing and Assembly of Multiple Reported Metal-Biooxidizing Members of the Extremely Thermoacidophilic Archaeal Family Sulfolobaceae.</title>
        <authorList>
            <person name="Counts J.A."/>
            <person name="Kelly R.M."/>
        </authorList>
    </citation>
    <scope>NUCLEOTIDE SEQUENCE [LARGE SCALE GENOMIC DNA]</scope>
    <source>
        <strain evidence="1 2">DSM 6482</strain>
    </source>
</reference>
<dbReference type="RefSeq" id="WP_054837789.1">
    <property type="nucleotide sequence ID" value="NZ_BBBY01000002.1"/>
</dbReference>
<dbReference type="OrthoDB" id="35936at2157"/>
<proteinExistence type="predicted"/>
<comment type="caution">
    <text evidence="1">The sequence shown here is derived from an EMBL/GenBank/DDBJ whole genome shotgun (WGS) entry which is preliminary data.</text>
</comment>
<evidence type="ECO:0000313" key="2">
    <source>
        <dbReference type="Proteomes" id="UP000470772"/>
    </source>
</evidence>
<protein>
    <recommendedName>
        <fullName evidence="3">DUF2250 domain-containing protein</fullName>
    </recommendedName>
</protein>
<evidence type="ECO:0000313" key="1">
    <source>
        <dbReference type="EMBL" id="MUN28005.1"/>
    </source>
</evidence>
<gene>
    <name evidence="1" type="ORF">GC250_00640</name>
</gene>
<dbReference type="Proteomes" id="UP000470772">
    <property type="component" value="Unassembled WGS sequence"/>
</dbReference>
<evidence type="ECO:0008006" key="3">
    <source>
        <dbReference type="Google" id="ProtNLM"/>
    </source>
</evidence>
<organism evidence="1 2">
    <name type="scientific">Sulfuracidifex metallicus DSM 6482 = JCM 9184</name>
    <dbReference type="NCBI Taxonomy" id="523847"/>
    <lineage>
        <taxon>Archaea</taxon>
        <taxon>Thermoproteota</taxon>
        <taxon>Thermoprotei</taxon>
        <taxon>Sulfolobales</taxon>
        <taxon>Sulfolobaceae</taxon>
        <taxon>Sulfuracidifex</taxon>
    </lineage>
</organism>